<dbReference type="Gene3D" id="3.40.109.10">
    <property type="entry name" value="NADH Oxidase"/>
    <property type="match status" value="1"/>
</dbReference>
<dbReference type="PANTHER" id="PTHR23026:SF90">
    <property type="entry name" value="IODOTYROSINE DEIODINASE 1"/>
    <property type="match status" value="1"/>
</dbReference>
<dbReference type="EMBL" id="DF820458">
    <property type="protein sequence ID" value="GAK52240.1"/>
    <property type="molecule type" value="Genomic_DNA"/>
</dbReference>
<dbReference type="Proteomes" id="UP000030700">
    <property type="component" value="Unassembled WGS sequence"/>
</dbReference>
<sequence>MDVYEAISRRMTIREFEDREIPAEIIRKLLVAGLQAPTNDHLRQWEFILVQDMATRERLISLINSSRTKSDAETLVNQWGMTDSSQRDMYLDAIPKQYAMLFRAGCLMIPCFRPTGELLQPETLSSLNSFASIWCCIENILIAAAAEGIFGVTRIPAEREREHLRRVLNIPEAYEVPCYLALGYPAPTAKRLKQHEINIEEKIHLNAW</sequence>
<feature type="domain" description="Nitroreductase" evidence="4">
    <location>
        <begin position="7"/>
        <end position="184"/>
    </location>
</feature>
<keyword evidence="6" id="KW-1185">Reference proteome</keyword>
<evidence type="ECO:0000256" key="1">
    <source>
        <dbReference type="ARBA" id="ARBA00022630"/>
    </source>
</evidence>
<dbReference type="InterPro" id="IPR029479">
    <property type="entry name" value="Nitroreductase"/>
</dbReference>
<protein>
    <submittedName>
        <fullName evidence="5">Nitroreductase family protein</fullName>
    </submittedName>
</protein>
<dbReference type="HOGENOM" id="CLU_070764_7_2_0"/>
<evidence type="ECO:0000313" key="6">
    <source>
        <dbReference type="Proteomes" id="UP000030700"/>
    </source>
</evidence>
<keyword evidence="1" id="KW-0285">Flavoprotein</keyword>
<name>A0A081BPC4_9BACT</name>
<keyword evidence="3" id="KW-0560">Oxidoreductase</keyword>
<dbReference type="STRING" id="1499966.U14_03491"/>
<dbReference type="InterPro" id="IPR000415">
    <property type="entry name" value="Nitroreductase-like"/>
</dbReference>
<dbReference type="Pfam" id="PF00881">
    <property type="entry name" value="Nitroreductase"/>
    <property type="match status" value="1"/>
</dbReference>
<proteinExistence type="predicted"/>
<organism evidence="5">
    <name type="scientific">Candidatus Moduliflexus flocculans</name>
    <dbReference type="NCBI Taxonomy" id="1499966"/>
    <lineage>
        <taxon>Bacteria</taxon>
        <taxon>Candidatus Moduliflexota</taxon>
        <taxon>Candidatus Moduliflexia</taxon>
        <taxon>Candidatus Moduliflexales</taxon>
        <taxon>Candidatus Moduliflexaceae</taxon>
    </lineage>
</organism>
<evidence type="ECO:0000256" key="3">
    <source>
        <dbReference type="ARBA" id="ARBA00023002"/>
    </source>
</evidence>
<dbReference type="GO" id="GO:0016491">
    <property type="term" value="F:oxidoreductase activity"/>
    <property type="evidence" value="ECO:0007669"/>
    <property type="project" value="UniProtKB-KW"/>
</dbReference>
<evidence type="ECO:0000256" key="2">
    <source>
        <dbReference type="ARBA" id="ARBA00022643"/>
    </source>
</evidence>
<dbReference type="AlphaFoldDB" id="A0A081BPC4"/>
<dbReference type="InterPro" id="IPR050627">
    <property type="entry name" value="Nitroreductase/BluB"/>
</dbReference>
<accession>A0A081BPC4</accession>
<dbReference type="PANTHER" id="PTHR23026">
    <property type="entry name" value="NADPH NITROREDUCTASE"/>
    <property type="match status" value="1"/>
</dbReference>
<dbReference type="SUPFAM" id="SSF55469">
    <property type="entry name" value="FMN-dependent nitroreductase-like"/>
    <property type="match status" value="1"/>
</dbReference>
<evidence type="ECO:0000259" key="4">
    <source>
        <dbReference type="Pfam" id="PF00881"/>
    </source>
</evidence>
<reference evidence="5" key="1">
    <citation type="journal article" date="2015" name="PeerJ">
        <title>First genomic representation of candidate bacterial phylum KSB3 points to enhanced environmental sensing as a trigger of wastewater bulking.</title>
        <authorList>
            <person name="Sekiguchi Y."/>
            <person name="Ohashi A."/>
            <person name="Parks D.H."/>
            <person name="Yamauchi T."/>
            <person name="Tyson G.W."/>
            <person name="Hugenholtz P."/>
        </authorList>
    </citation>
    <scope>NUCLEOTIDE SEQUENCE [LARGE SCALE GENOMIC DNA]</scope>
</reference>
<gene>
    <name evidence="5" type="ORF">U14_03491</name>
</gene>
<evidence type="ECO:0000313" key="5">
    <source>
        <dbReference type="EMBL" id="GAK52240.1"/>
    </source>
</evidence>
<keyword evidence="2" id="KW-0288">FMN</keyword>